<dbReference type="AlphaFoldDB" id="A7HM75"/>
<dbReference type="KEGG" id="fno:Fnod_1161"/>
<dbReference type="Pfam" id="PF05164">
    <property type="entry name" value="ZapA"/>
    <property type="match status" value="1"/>
</dbReference>
<gene>
    <name evidence="1" type="ordered locus">Fnod_1161</name>
</gene>
<dbReference type="HOGENOM" id="CLU_2522632_0_0_0"/>
<dbReference type="Proteomes" id="UP000002415">
    <property type="component" value="Chromosome"/>
</dbReference>
<reference evidence="1 2" key="2">
    <citation type="journal article" date="2009" name="Proc. Natl. Acad. Sci. U.S.A.">
        <title>On the chimeric nature, thermophilic origin, and phylogenetic placement of the Thermotogales.</title>
        <authorList>
            <person name="Zhaxybayeva O."/>
            <person name="Swithers K.S."/>
            <person name="Lapierre P."/>
            <person name="Fournier G.P."/>
            <person name="Bickhart D.M."/>
            <person name="DeBoy R.T."/>
            <person name="Nelson K.E."/>
            <person name="Nesbo C.L."/>
            <person name="Doolittle W.F."/>
            <person name="Gogarten J.P."/>
            <person name="Noll K.M."/>
        </authorList>
    </citation>
    <scope>NUCLEOTIDE SEQUENCE [LARGE SCALE GENOMIC DNA]</scope>
    <source>
        <strain evidence="2">ATCC 35602 / DSM 5306 / Rt17-B1</strain>
    </source>
</reference>
<organism evidence="1 2">
    <name type="scientific">Fervidobacterium nodosum (strain ATCC 35602 / DSM 5306 / Rt17-B1)</name>
    <dbReference type="NCBI Taxonomy" id="381764"/>
    <lineage>
        <taxon>Bacteria</taxon>
        <taxon>Thermotogati</taxon>
        <taxon>Thermotogota</taxon>
        <taxon>Thermotogae</taxon>
        <taxon>Thermotogales</taxon>
        <taxon>Fervidobacteriaceae</taxon>
        <taxon>Fervidobacterium</taxon>
    </lineage>
</organism>
<dbReference type="EMBL" id="CP000771">
    <property type="protein sequence ID" value="ABS61008.1"/>
    <property type="molecule type" value="Genomic_DNA"/>
</dbReference>
<evidence type="ECO:0000313" key="1">
    <source>
        <dbReference type="EMBL" id="ABS61008.1"/>
    </source>
</evidence>
<evidence type="ECO:0008006" key="3">
    <source>
        <dbReference type="Google" id="ProtNLM"/>
    </source>
</evidence>
<dbReference type="STRING" id="381764.Fnod_1161"/>
<dbReference type="SUPFAM" id="SSF102829">
    <property type="entry name" value="Cell division protein ZapA-like"/>
    <property type="match status" value="1"/>
</dbReference>
<protein>
    <recommendedName>
        <fullName evidence="3">Cell division protein ZapA</fullName>
    </recommendedName>
</protein>
<dbReference type="OrthoDB" id="47287at2"/>
<dbReference type="RefSeq" id="WP_011994321.1">
    <property type="nucleotide sequence ID" value="NC_009718.1"/>
</dbReference>
<accession>A7HM75</accession>
<name>A7HM75_FERNB</name>
<reference evidence="1 2" key="1">
    <citation type="submission" date="2007-07" db="EMBL/GenBank/DDBJ databases">
        <title>Complete sequence of Fervidobacterium nodosum Rt17-B1.</title>
        <authorList>
            <consortium name="US DOE Joint Genome Institute"/>
            <person name="Copeland A."/>
            <person name="Lucas S."/>
            <person name="Lapidus A."/>
            <person name="Barry K."/>
            <person name="Glavina del Rio T."/>
            <person name="Dalin E."/>
            <person name="Tice H."/>
            <person name="Pitluck S."/>
            <person name="Saunders E."/>
            <person name="Brettin T."/>
            <person name="Bruce D."/>
            <person name="Detter J.C."/>
            <person name="Han C."/>
            <person name="Schmutz J."/>
            <person name="Larimer F."/>
            <person name="Land M."/>
            <person name="Hauser L."/>
            <person name="Kyrpides N."/>
            <person name="Mikhailova N."/>
            <person name="Nelson K."/>
            <person name="Gogarten J.P."/>
            <person name="Noll K."/>
            <person name="Richardson P."/>
        </authorList>
    </citation>
    <scope>NUCLEOTIDE SEQUENCE [LARGE SCALE GENOMIC DNA]</scope>
    <source>
        <strain evidence="2">ATCC 35602 / DSM 5306 / Rt17-B1</strain>
    </source>
</reference>
<sequence>MKRVSITLYGKSYEFATDGSEELINYVNRRIKDLQLNYKNLYEEIPFDELLVLMLCDLLEQEYNLKKNIESTLFRLKEKLKNVLQ</sequence>
<evidence type="ECO:0000313" key="2">
    <source>
        <dbReference type="Proteomes" id="UP000002415"/>
    </source>
</evidence>
<keyword evidence="2" id="KW-1185">Reference proteome</keyword>
<proteinExistence type="predicted"/>
<dbReference type="InterPro" id="IPR036192">
    <property type="entry name" value="Cell_div_ZapA-like_sf"/>
</dbReference>
<dbReference type="InterPro" id="IPR007838">
    <property type="entry name" value="Cell_div_ZapA-like"/>
</dbReference>